<dbReference type="GO" id="GO:0008714">
    <property type="term" value="F:AMP nucleosidase activity"/>
    <property type="evidence" value="ECO:0007669"/>
    <property type="project" value="UniProtKB-EC"/>
</dbReference>
<proteinExistence type="inferred from homology"/>
<dbReference type="EMBL" id="LT608328">
    <property type="protein sequence ID" value="SCM59311.1"/>
    <property type="molecule type" value="Genomic_DNA"/>
</dbReference>
<evidence type="ECO:0000256" key="3">
    <source>
        <dbReference type="RuleBase" id="RU363015"/>
    </source>
</evidence>
<dbReference type="NCBIfam" id="TIGR00730">
    <property type="entry name" value="Rossman fold protein, TIGR00730 family"/>
    <property type="match status" value="1"/>
</dbReference>
<dbReference type="PANTHER" id="PTHR31223:SF70">
    <property type="entry name" value="LOG FAMILY PROTEIN YJL055W"/>
    <property type="match status" value="1"/>
</dbReference>
<protein>
    <recommendedName>
        <fullName evidence="3">Cytokinin riboside 5'-monophosphate phosphoribohydrolase</fullName>
        <ecNumber evidence="3">3.2.2.n1</ecNumber>
    </recommendedName>
</protein>
<dbReference type="SUPFAM" id="SSF102405">
    <property type="entry name" value="MCP/YpsA-like"/>
    <property type="match status" value="1"/>
</dbReference>
<keyword evidence="3 4" id="KW-0378">Hydrolase</keyword>
<dbReference type="Proteomes" id="UP000178485">
    <property type="component" value="Chromosome i"/>
</dbReference>
<organism evidence="4 5">
    <name type="scientific">Petrimonas mucosa</name>
    <dbReference type="NCBI Taxonomy" id="1642646"/>
    <lineage>
        <taxon>Bacteria</taxon>
        <taxon>Pseudomonadati</taxon>
        <taxon>Bacteroidota</taxon>
        <taxon>Bacteroidia</taxon>
        <taxon>Bacteroidales</taxon>
        <taxon>Dysgonomonadaceae</taxon>
        <taxon>Petrimonas</taxon>
    </lineage>
</organism>
<dbReference type="PANTHER" id="PTHR31223">
    <property type="entry name" value="LOG FAMILY PROTEIN YJL055W"/>
    <property type="match status" value="1"/>
</dbReference>
<evidence type="ECO:0000256" key="1">
    <source>
        <dbReference type="ARBA" id="ARBA00000274"/>
    </source>
</evidence>
<comment type="similarity">
    <text evidence="2 3">Belongs to the LOG family.</text>
</comment>
<dbReference type="InterPro" id="IPR005269">
    <property type="entry name" value="LOG"/>
</dbReference>
<accession>A0A1G4G9Z4</accession>
<evidence type="ECO:0000256" key="2">
    <source>
        <dbReference type="ARBA" id="ARBA00006763"/>
    </source>
</evidence>
<keyword evidence="3" id="KW-0203">Cytokinin biosynthesis</keyword>
<dbReference type="RefSeq" id="WP_071137620.1">
    <property type="nucleotide sequence ID" value="NZ_DUQN01000011.1"/>
</dbReference>
<dbReference type="Gene3D" id="3.40.50.450">
    <property type="match status" value="1"/>
</dbReference>
<dbReference type="STRING" id="1642646.ING2E5A_2514"/>
<dbReference type="AlphaFoldDB" id="A0A1G4G9Z4"/>
<dbReference type="GO" id="GO:0009691">
    <property type="term" value="P:cytokinin biosynthetic process"/>
    <property type="evidence" value="ECO:0007669"/>
    <property type="project" value="UniProtKB-UniRule"/>
</dbReference>
<sequence>MEQSQSGKRVREVVVYCASSANIEGCYFDAARQLGKSLAQHQITCITGGGKQGLMGAVNDSVLENGGRARGIIPQFMVDSGWCHSRLSELIITESMHERKLLMASQSDAAIALPGGLGTLEELAEILTWKQLGLYKNPIVILNTNGYYDPLLAMIDRMVRERFVHQNYCNMWKVIDSPDRVVDYLQQAEIWNPAFTKYEKKEL</sequence>
<reference evidence="4 5" key="1">
    <citation type="submission" date="2016-08" db="EMBL/GenBank/DDBJ databases">
        <authorList>
            <person name="Seilhamer J.J."/>
        </authorList>
    </citation>
    <scope>NUCLEOTIDE SEQUENCE [LARGE SCALE GENOMIC DNA]</scope>
    <source>
        <strain evidence="4">ING2-E5A</strain>
    </source>
</reference>
<dbReference type="KEGG" id="pmuc:ING2E5A_2514"/>
<dbReference type="Pfam" id="PF03641">
    <property type="entry name" value="Lysine_decarbox"/>
    <property type="match status" value="1"/>
</dbReference>
<comment type="catalytic activity">
    <reaction evidence="1">
        <text>AMP + H2O = D-ribose 5-phosphate + adenine</text>
        <dbReference type="Rhea" id="RHEA:20129"/>
        <dbReference type="ChEBI" id="CHEBI:15377"/>
        <dbReference type="ChEBI" id="CHEBI:16708"/>
        <dbReference type="ChEBI" id="CHEBI:78346"/>
        <dbReference type="ChEBI" id="CHEBI:456215"/>
        <dbReference type="EC" id="3.2.2.4"/>
    </reaction>
</comment>
<keyword evidence="5" id="KW-1185">Reference proteome</keyword>
<dbReference type="GO" id="GO:0005829">
    <property type="term" value="C:cytosol"/>
    <property type="evidence" value="ECO:0007669"/>
    <property type="project" value="TreeGrafter"/>
</dbReference>
<dbReference type="InterPro" id="IPR031100">
    <property type="entry name" value="LOG_fam"/>
</dbReference>
<name>A0A1G4G9Z4_9BACT</name>
<gene>
    <name evidence="4" type="ORF">ING2E5A_2514</name>
</gene>
<evidence type="ECO:0000313" key="5">
    <source>
        <dbReference type="Proteomes" id="UP000178485"/>
    </source>
</evidence>
<dbReference type="EC" id="3.2.2.n1" evidence="3"/>
<evidence type="ECO:0000313" key="4">
    <source>
        <dbReference type="EMBL" id="SCM59311.1"/>
    </source>
</evidence>